<organism evidence="2 3">
    <name type="scientific">Cinchona calisaya</name>
    <dbReference type="NCBI Taxonomy" id="153742"/>
    <lineage>
        <taxon>Eukaryota</taxon>
        <taxon>Viridiplantae</taxon>
        <taxon>Streptophyta</taxon>
        <taxon>Embryophyta</taxon>
        <taxon>Tracheophyta</taxon>
        <taxon>Spermatophyta</taxon>
        <taxon>Magnoliopsida</taxon>
        <taxon>eudicotyledons</taxon>
        <taxon>Gunneridae</taxon>
        <taxon>Pentapetalae</taxon>
        <taxon>asterids</taxon>
        <taxon>lamiids</taxon>
        <taxon>Gentianales</taxon>
        <taxon>Rubiaceae</taxon>
        <taxon>Cinchonoideae</taxon>
        <taxon>Cinchoneae</taxon>
        <taxon>Cinchona</taxon>
    </lineage>
</organism>
<name>A0ABD3B0J6_9GENT</name>
<gene>
    <name evidence="2" type="ORF">ACH5RR_000380</name>
</gene>
<feature type="compositionally biased region" description="Polar residues" evidence="1">
    <location>
        <begin position="55"/>
        <end position="71"/>
    </location>
</feature>
<evidence type="ECO:0000313" key="3">
    <source>
        <dbReference type="Proteomes" id="UP001630127"/>
    </source>
</evidence>
<protein>
    <submittedName>
        <fullName evidence="2">Uncharacterized protein</fullName>
    </submittedName>
</protein>
<dbReference type="EMBL" id="JBJUIK010000001">
    <property type="protein sequence ID" value="KAL3537014.1"/>
    <property type="molecule type" value="Genomic_DNA"/>
</dbReference>
<keyword evidence="3" id="KW-1185">Reference proteome</keyword>
<sequence>MNMVKLVKLQTLQEAMKADNLQEKTILAIKQLHKPTSSSNTSQKTFFKTSSSTKIEPSSQPNNHQKTTMNLSGKPKINPKPVPTLPSKFRRMSPAEYAEKKKKKKKK</sequence>
<dbReference type="AlphaFoldDB" id="A0ABD3B0J6"/>
<comment type="caution">
    <text evidence="2">The sequence shown here is derived from an EMBL/GenBank/DDBJ whole genome shotgun (WGS) entry which is preliminary data.</text>
</comment>
<evidence type="ECO:0000256" key="1">
    <source>
        <dbReference type="SAM" id="MobiDB-lite"/>
    </source>
</evidence>
<accession>A0ABD3B0J6</accession>
<proteinExistence type="predicted"/>
<feature type="region of interest" description="Disordered" evidence="1">
    <location>
        <begin position="33"/>
        <end position="107"/>
    </location>
</feature>
<evidence type="ECO:0000313" key="2">
    <source>
        <dbReference type="EMBL" id="KAL3537014.1"/>
    </source>
</evidence>
<feature type="compositionally biased region" description="Low complexity" evidence="1">
    <location>
        <begin position="36"/>
        <end position="54"/>
    </location>
</feature>
<reference evidence="2 3" key="1">
    <citation type="submission" date="2024-11" db="EMBL/GenBank/DDBJ databases">
        <title>A near-complete genome assembly of Cinchona calisaya.</title>
        <authorList>
            <person name="Lian D.C."/>
            <person name="Zhao X.W."/>
            <person name="Wei L."/>
        </authorList>
    </citation>
    <scope>NUCLEOTIDE SEQUENCE [LARGE SCALE GENOMIC DNA]</scope>
    <source>
        <tissue evidence="2">Nenye</tissue>
    </source>
</reference>
<dbReference type="Proteomes" id="UP001630127">
    <property type="component" value="Unassembled WGS sequence"/>
</dbReference>